<accession>A0A0F6MMY6</accession>
<comment type="caution">
    <text evidence="7">The sequence shown here is derived from an EMBL/GenBank/DDBJ whole genome shotgun (WGS) entry which is preliminary data.</text>
</comment>
<dbReference type="GO" id="GO:0043190">
    <property type="term" value="C:ATP-binding cassette (ABC) transporter complex"/>
    <property type="evidence" value="ECO:0007669"/>
    <property type="project" value="InterPro"/>
</dbReference>
<name>A0A0F6MMY6_TREDN</name>
<dbReference type="InterPro" id="IPR000412">
    <property type="entry name" value="ABC_2_transport"/>
</dbReference>
<comment type="similarity">
    <text evidence="5">Belongs to the ABC-2 integral membrane protein family.</text>
</comment>
<dbReference type="HOGENOM" id="CLU_099748_0_0_12"/>
<reference evidence="7" key="1">
    <citation type="submission" date="2012-01" db="EMBL/GenBank/DDBJ databases">
        <title>The Genome Sequence of Treponema denticola OTK.</title>
        <authorList>
            <consortium name="The Broad Institute Genome Sequencing Platform"/>
            <person name="Earl A."/>
            <person name="Ward D."/>
            <person name="Feldgarden M."/>
            <person name="Gevers D."/>
            <person name="Blanton J.M."/>
            <person name="Fenno C.J."/>
            <person name="Baranova O.V."/>
            <person name="Mathney J."/>
            <person name="Dewhirst F.E."/>
            <person name="Izard J."/>
            <person name="Young S.K."/>
            <person name="Zeng Q."/>
            <person name="Gargeya S."/>
            <person name="Fitzgerald M."/>
            <person name="Haas B."/>
            <person name="Abouelleil A."/>
            <person name="Alvarado L."/>
            <person name="Arachchi H.M."/>
            <person name="Berlin A."/>
            <person name="Chapman S.B."/>
            <person name="Gearin G."/>
            <person name="Goldberg J."/>
            <person name="Griggs A."/>
            <person name="Gujja S."/>
            <person name="Hansen M."/>
            <person name="Heiman D."/>
            <person name="Howarth C."/>
            <person name="Larimer J."/>
            <person name="Lui A."/>
            <person name="MacDonald P.J.P."/>
            <person name="McCowen C."/>
            <person name="Montmayeur A."/>
            <person name="Murphy C."/>
            <person name="Neiman D."/>
            <person name="Pearson M."/>
            <person name="Priest M."/>
            <person name="Roberts A."/>
            <person name="Saif S."/>
            <person name="Shea T."/>
            <person name="Sisk P."/>
            <person name="Stolte C."/>
            <person name="Sykes S."/>
            <person name="Wortman J."/>
            <person name="Nusbaum C."/>
            <person name="Birren B."/>
        </authorList>
    </citation>
    <scope>NUCLEOTIDE SEQUENCE [LARGE SCALE GENOMIC DNA]</scope>
    <source>
        <strain evidence="7">OTK</strain>
    </source>
</reference>
<evidence type="ECO:0000256" key="4">
    <source>
        <dbReference type="ARBA" id="ARBA00023136"/>
    </source>
</evidence>
<dbReference type="EMBL" id="AGDY01000009">
    <property type="protein sequence ID" value="EMB20380.1"/>
    <property type="molecule type" value="Genomic_DNA"/>
</dbReference>
<dbReference type="RefSeq" id="WP_002692785.1">
    <property type="nucleotide sequence ID" value="NZ_CM001797.1"/>
</dbReference>
<feature type="transmembrane region" description="Helical" evidence="5">
    <location>
        <begin position="98"/>
        <end position="124"/>
    </location>
</feature>
<dbReference type="PATRIC" id="fig|999434.4.peg.1908"/>
<evidence type="ECO:0000256" key="5">
    <source>
        <dbReference type="RuleBase" id="RU361157"/>
    </source>
</evidence>
<keyword evidence="5" id="KW-1003">Cell membrane</keyword>
<feature type="transmembrane region" description="Helical" evidence="5">
    <location>
        <begin position="218"/>
        <end position="240"/>
    </location>
</feature>
<dbReference type="Pfam" id="PF01061">
    <property type="entry name" value="ABC2_membrane"/>
    <property type="match status" value="1"/>
</dbReference>
<gene>
    <name evidence="7" type="ORF">HMPREF9723_01840</name>
</gene>
<evidence type="ECO:0000256" key="2">
    <source>
        <dbReference type="ARBA" id="ARBA00022692"/>
    </source>
</evidence>
<feature type="transmembrane region" description="Helical" evidence="5">
    <location>
        <begin position="161"/>
        <end position="184"/>
    </location>
</feature>
<keyword evidence="4 5" id="KW-0472">Membrane</keyword>
<feature type="transmembrane region" description="Helical" evidence="5">
    <location>
        <begin position="21"/>
        <end position="39"/>
    </location>
</feature>
<evidence type="ECO:0000313" key="7">
    <source>
        <dbReference type="EMBL" id="EMB20380.1"/>
    </source>
</evidence>
<dbReference type="PROSITE" id="PS51012">
    <property type="entry name" value="ABC_TM2"/>
    <property type="match status" value="1"/>
</dbReference>
<sequence>MRILLFARRNTKEVLRDPINFFFGLGFPIILLILLSIINNAIPPEAENPMFEIRNLAPGLAMFGSVFMALFSGMLLSKDRTSSFLMRLFTSPMTSVDFILGYTLPMLAMTIVQAAITLLAARAFGLEITIHLLFAVIVTALTSLLFVGTGLLFGSLMNDKAVGGVCGALLTNVAGWLSGVFIPIDLIGGAFKKITNILPFYHSVEAIKSTLSGNFGHAFSHLTVVMIYTIVIFVLAIIVFQRRMNGEKV</sequence>
<dbReference type="GO" id="GO:0140359">
    <property type="term" value="F:ABC-type transporter activity"/>
    <property type="evidence" value="ECO:0007669"/>
    <property type="project" value="InterPro"/>
</dbReference>
<dbReference type="PANTHER" id="PTHR43229:SF3">
    <property type="entry name" value="ABC-TYPE MULTIDRUG TRANSPORT SYSTEM, PERMEASE COMPONENT"/>
    <property type="match status" value="1"/>
</dbReference>
<feature type="transmembrane region" description="Helical" evidence="5">
    <location>
        <begin position="59"/>
        <end position="77"/>
    </location>
</feature>
<keyword evidence="5" id="KW-0813">Transport</keyword>
<dbReference type="PIRSF" id="PIRSF006648">
    <property type="entry name" value="DrrB"/>
    <property type="match status" value="1"/>
</dbReference>
<protein>
    <recommendedName>
        <fullName evidence="5">Transport permease protein</fullName>
    </recommendedName>
</protein>
<dbReference type="AlphaFoldDB" id="A0A0F6MMY6"/>
<keyword evidence="2 5" id="KW-0812">Transmembrane</keyword>
<keyword evidence="3 5" id="KW-1133">Transmembrane helix</keyword>
<dbReference type="InterPro" id="IPR013525">
    <property type="entry name" value="ABC2_TM"/>
</dbReference>
<evidence type="ECO:0000256" key="1">
    <source>
        <dbReference type="ARBA" id="ARBA00004141"/>
    </source>
</evidence>
<feature type="transmembrane region" description="Helical" evidence="5">
    <location>
        <begin position="130"/>
        <end position="154"/>
    </location>
</feature>
<proteinExistence type="inferred from homology"/>
<dbReference type="InterPro" id="IPR051784">
    <property type="entry name" value="Nod_factor_ABC_transporter"/>
</dbReference>
<comment type="subcellular location">
    <subcellularLocation>
        <location evidence="5">Cell membrane</location>
        <topology evidence="5">Multi-pass membrane protein</topology>
    </subcellularLocation>
    <subcellularLocation>
        <location evidence="1">Membrane</location>
        <topology evidence="1">Multi-pass membrane protein</topology>
    </subcellularLocation>
</comment>
<dbReference type="PRINTS" id="PR00164">
    <property type="entry name" value="ABC2TRNSPORT"/>
</dbReference>
<evidence type="ECO:0000259" key="6">
    <source>
        <dbReference type="PROSITE" id="PS51012"/>
    </source>
</evidence>
<feature type="domain" description="ABC transmembrane type-2" evidence="6">
    <location>
        <begin position="19"/>
        <end position="243"/>
    </location>
</feature>
<dbReference type="PANTHER" id="PTHR43229">
    <property type="entry name" value="NODULATION PROTEIN J"/>
    <property type="match status" value="1"/>
</dbReference>
<dbReference type="InterPro" id="IPR047817">
    <property type="entry name" value="ABC2_TM_bact-type"/>
</dbReference>
<organism evidence="7">
    <name type="scientific">Treponema denticola OTK</name>
    <dbReference type="NCBI Taxonomy" id="999434"/>
    <lineage>
        <taxon>Bacteria</taxon>
        <taxon>Pseudomonadati</taxon>
        <taxon>Spirochaetota</taxon>
        <taxon>Spirochaetia</taxon>
        <taxon>Spirochaetales</taxon>
        <taxon>Treponemataceae</taxon>
        <taxon>Treponema</taxon>
    </lineage>
</organism>
<dbReference type="Proteomes" id="UP000011701">
    <property type="component" value="Chromosome"/>
</dbReference>
<evidence type="ECO:0000256" key="3">
    <source>
        <dbReference type="ARBA" id="ARBA00022989"/>
    </source>
</evidence>